<feature type="transmembrane region" description="Helical" evidence="6">
    <location>
        <begin position="7"/>
        <end position="24"/>
    </location>
</feature>
<feature type="transmembrane region" description="Helical" evidence="6">
    <location>
        <begin position="91"/>
        <end position="110"/>
    </location>
</feature>
<dbReference type="PANTHER" id="PTHR30250">
    <property type="entry name" value="PST FAMILY PREDICTED COLANIC ACID TRANSPORTER"/>
    <property type="match status" value="1"/>
</dbReference>
<comment type="subcellular location">
    <subcellularLocation>
        <location evidence="1">Cell membrane</location>
        <topology evidence="1">Multi-pass membrane protein</topology>
    </subcellularLocation>
</comment>
<keyword evidence="8" id="KW-1185">Reference proteome</keyword>
<dbReference type="eggNOG" id="ENOG5031SRF">
    <property type="taxonomic scope" value="Bacteria"/>
</dbReference>
<dbReference type="RefSeq" id="WP_043872602.1">
    <property type="nucleotide sequence ID" value="NZ_CCVW01000001.1"/>
</dbReference>
<reference evidence="7 8" key="1">
    <citation type="submission" date="2014-06" db="EMBL/GenBank/DDBJ databases">
        <authorList>
            <person name="Urmite Genomes Urmite Genomes"/>
        </authorList>
    </citation>
    <scope>NUCLEOTIDE SEQUENCE [LARGE SCALE GENOMIC DNA]</scope>
</reference>
<dbReference type="AlphaFoldDB" id="A0A078KNR7"/>
<feature type="transmembrane region" description="Helical" evidence="6">
    <location>
        <begin position="36"/>
        <end position="62"/>
    </location>
</feature>
<evidence type="ECO:0008006" key="9">
    <source>
        <dbReference type="Google" id="ProtNLM"/>
    </source>
</evidence>
<evidence type="ECO:0000256" key="1">
    <source>
        <dbReference type="ARBA" id="ARBA00004651"/>
    </source>
</evidence>
<evidence type="ECO:0000256" key="4">
    <source>
        <dbReference type="ARBA" id="ARBA00022989"/>
    </source>
</evidence>
<dbReference type="GO" id="GO:0005886">
    <property type="term" value="C:plasma membrane"/>
    <property type="evidence" value="ECO:0007669"/>
    <property type="project" value="UniProtKB-SubCell"/>
</dbReference>
<dbReference type="InterPro" id="IPR050833">
    <property type="entry name" value="Poly_Biosynth_Transport"/>
</dbReference>
<feature type="transmembrane region" description="Helical" evidence="6">
    <location>
        <begin position="151"/>
        <end position="172"/>
    </location>
</feature>
<protein>
    <recommendedName>
        <fullName evidence="9">Polysaccharide biosynthesis protein</fullName>
    </recommendedName>
</protein>
<keyword evidence="4 6" id="KW-1133">Transmembrane helix</keyword>
<dbReference type="EMBL" id="CCSB01000001">
    <property type="protein sequence ID" value="CDZ75980.1"/>
    <property type="molecule type" value="Genomic_DNA"/>
</dbReference>
<keyword evidence="2" id="KW-1003">Cell membrane</keyword>
<feature type="transmembrane region" description="Helical" evidence="6">
    <location>
        <begin position="381"/>
        <end position="400"/>
    </location>
</feature>
<dbReference type="OrthoDB" id="5634839at2"/>
<feature type="transmembrane region" description="Helical" evidence="6">
    <location>
        <begin position="242"/>
        <end position="259"/>
    </location>
</feature>
<dbReference type="Proteomes" id="UP000044071">
    <property type="component" value="Unassembled WGS sequence"/>
</dbReference>
<feature type="transmembrane region" description="Helical" evidence="6">
    <location>
        <begin position="311"/>
        <end position="335"/>
    </location>
</feature>
<evidence type="ECO:0000313" key="8">
    <source>
        <dbReference type="Proteomes" id="UP000044071"/>
    </source>
</evidence>
<dbReference type="STRING" id="1034943.BN59_00244"/>
<keyword evidence="3 6" id="KW-0812">Transmembrane</keyword>
<evidence type="ECO:0000256" key="2">
    <source>
        <dbReference type="ARBA" id="ARBA00022475"/>
    </source>
</evidence>
<feature type="transmembrane region" description="Helical" evidence="6">
    <location>
        <begin position="341"/>
        <end position="360"/>
    </location>
</feature>
<feature type="transmembrane region" description="Helical" evidence="6">
    <location>
        <begin position="406"/>
        <end position="428"/>
    </location>
</feature>
<accession>A0A078KNR7</accession>
<proteinExistence type="predicted"/>
<feature type="transmembrane region" description="Helical" evidence="6">
    <location>
        <begin position="122"/>
        <end position="139"/>
    </location>
</feature>
<sequence length="438" mass="49882">MDFSLNLLIIIADQLMLFIINMLVARQAGEELFGDFTVATNALFLVATFITFGIDSIIAYYVPKFYVKKKYEEIVGLTSSLRIFLQPIYKTLAIGGILLSIAIMALSVILADVDMFEISHPFFLFAWGAVVLSVYTIYIQFFRAVNHMRTAIVLSLLQTFSYFILSLFTYFYLYRVMFHDNPHYFPHVMLIGFIISYVIIVLVSLFLERKSDLQQMYKDTVPSEVNFYKWQDKIYGYTLQNLNKYNFTAIPLFVIEWLGPDEQSVGLFSAVVSIISLAYIAIGPIGILISPDISAAYAQSREVLRKTMVKYLSILTLIALVIIVVIALFAEQILLLYQSNFILALPYTHLCLINILTYAISMPLSRMIQFSKNGSQTGARLTVSLLFSQFLACLILIPWLGLQGAITCYVGINIVYNLAMIVMAIYIYRNEPFENEDL</sequence>
<feature type="transmembrane region" description="Helical" evidence="6">
    <location>
        <begin position="184"/>
        <end position="207"/>
    </location>
</feature>
<feature type="transmembrane region" description="Helical" evidence="6">
    <location>
        <begin position="265"/>
        <end position="290"/>
    </location>
</feature>
<evidence type="ECO:0000313" key="7">
    <source>
        <dbReference type="EMBL" id="CDZ75980.1"/>
    </source>
</evidence>
<evidence type="ECO:0000256" key="3">
    <source>
        <dbReference type="ARBA" id="ARBA00022692"/>
    </source>
</evidence>
<name>A0A078KNR7_9GAMM</name>
<organism evidence="7 8">
    <name type="scientific">Legionella massiliensis</name>
    <dbReference type="NCBI Taxonomy" id="1034943"/>
    <lineage>
        <taxon>Bacteria</taxon>
        <taxon>Pseudomonadati</taxon>
        <taxon>Pseudomonadota</taxon>
        <taxon>Gammaproteobacteria</taxon>
        <taxon>Legionellales</taxon>
        <taxon>Legionellaceae</taxon>
        <taxon>Legionella</taxon>
    </lineage>
</organism>
<evidence type="ECO:0000256" key="6">
    <source>
        <dbReference type="SAM" id="Phobius"/>
    </source>
</evidence>
<dbReference type="PANTHER" id="PTHR30250:SF11">
    <property type="entry name" value="O-ANTIGEN TRANSPORTER-RELATED"/>
    <property type="match status" value="1"/>
</dbReference>
<evidence type="ECO:0000256" key="5">
    <source>
        <dbReference type="ARBA" id="ARBA00023136"/>
    </source>
</evidence>
<gene>
    <name evidence="7" type="ORF">BN59_00244</name>
</gene>
<keyword evidence="5 6" id="KW-0472">Membrane</keyword>